<dbReference type="InterPro" id="IPR003439">
    <property type="entry name" value="ABC_transporter-like_ATP-bd"/>
</dbReference>
<keyword evidence="6" id="KW-1133">Transmembrane helix</keyword>
<keyword evidence="3" id="KW-0812">Transmembrane</keyword>
<proteinExistence type="predicted"/>
<keyword evidence="4" id="KW-0547">Nucleotide-binding</keyword>
<dbReference type="STRING" id="109895.A0A507E460"/>
<accession>A0A507E460</accession>
<comment type="subcellular location">
    <subcellularLocation>
        <location evidence="1">Membrane</location>
        <topology evidence="1">Multi-pass membrane protein</topology>
    </subcellularLocation>
</comment>
<dbReference type="FunFam" id="3.40.50.300:FF:000604">
    <property type="entry name" value="ABC transporter B family member 28"/>
    <property type="match status" value="1"/>
</dbReference>
<name>A0A507E460_9FUNG</name>
<comment type="caution">
    <text evidence="10">The sequence shown here is derived from an EMBL/GenBank/DDBJ whole genome shotgun (WGS) entry which is preliminary data.</text>
</comment>
<evidence type="ECO:0000259" key="9">
    <source>
        <dbReference type="PROSITE" id="PS50929"/>
    </source>
</evidence>
<gene>
    <name evidence="10" type="ORF">PhCBS80983_g02822</name>
</gene>
<feature type="domain" description="ABC transporter" evidence="8">
    <location>
        <begin position="50"/>
        <end position="282"/>
    </location>
</feature>
<dbReference type="GO" id="GO:0090374">
    <property type="term" value="P:oligopeptide export from mitochondrion"/>
    <property type="evidence" value="ECO:0007669"/>
    <property type="project" value="TreeGrafter"/>
</dbReference>
<sequence length="880" mass="95505">MPLLIGAAYVLVKIETVMLGRASHALGQATSVADQALAGIRTVYSFSLQRRFADNYPARPDIQILNGLSAEVKAGQTVALVRRSGSGISTTVACCRGLDPSAGNIYLDGRIYDQWINSLAKPDWIVGQEPVLFALTIKQNILLGLGGRDNVPPARFITVCKMAHSHDFICIFPLGYETPVTQGVLSWGQKQRIAIACALIKEVKILLLDEATSALDSKAESLVQRALDAAARGRTTIVTAHRLSTVRNADVIYVMNRGQVIEQGNHKELLARNGVYTSLVDKQKLSGHEEDSKSSVVERGIESADAPDAVMNDQVRRMMQESVLVMDSPEVIAKQTQLRLKEDKLRQQSENDAASSRIVRSAEMMTTEGWSVAGGTIAAGIGGLAFPGFAIVLGLVLGKISKEETADTYIAMKGEELIFSGHPLIWVPRDCSPPTWIKIAAFGKVDARLTSRLRLAVFQNWMRQEMGFFDRKENASSVLTYKLSSIAEVSHCVTDVWGKCRAVRNDCIYRCLLFLTFLPGFDGYPSSSADQSVLHALHHSPSGLLLFSILNQSLPIIRRRSFFSPAASKRTPQPAFAAKSAEATEQAASVAGEAVRDMKRNAVIDSLADAFQSTTAMLVLCIGSLAGKSLYERGEIDISNTITATLGMMTTMISVASAAAATTGYSKGRFAAKMTFLLHDRKSAIDPDKGGQMPGEFKAGFNYQNLWFQYPTSTEPTFRGEFNLEGKKNTFLALVGPSGCGKSTIIGLLQGWYDASGGDATIDHIPIRNYAVMKRLRSNMALVGQEPVLFDMSIAENIAWGSEVPVTRDEVIEAAKQADVHAFTSALPQGYDTRVGAKRGHLSGASLAPEMASLLKCVHNKTSDEEGSVSKARKRLQSIH</sequence>
<evidence type="ECO:0000313" key="11">
    <source>
        <dbReference type="Proteomes" id="UP000318582"/>
    </source>
</evidence>
<dbReference type="SUPFAM" id="SSF90123">
    <property type="entry name" value="ABC transporter transmembrane region"/>
    <property type="match status" value="1"/>
</dbReference>
<dbReference type="InterPro" id="IPR011527">
    <property type="entry name" value="ABC1_TM_dom"/>
</dbReference>
<dbReference type="EMBL" id="QEAQ01000031">
    <property type="protein sequence ID" value="TPX58853.1"/>
    <property type="molecule type" value="Genomic_DNA"/>
</dbReference>
<dbReference type="GO" id="GO:0015421">
    <property type="term" value="F:ABC-type oligopeptide transporter activity"/>
    <property type="evidence" value="ECO:0007669"/>
    <property type="project" value="TreeGrafter"/>
</dbReference>
<evidence type="ECO:0000256" key="2">
    <source>
        <dbReference type="ARBA" id="ARBA00022448"/>
    </source>
</evidence>
<dbReference type="GO" id="GO:0005524">
    <property type="term" value="F:ATP binding"/>
    <property type="evidence" value="ECO:0007669"/>
    <property type="project" value="UniProtKB-KW"/>
</dbReference>
<dbReference type="PANTHER" id="PTHR43394">
    <property type="entry name" value="ATP-DEPENDENT PERMEASE MDL1, MITOCHONDRIAL"/>
    <property type="match status" value="1"/>
</dbReference>
<evidence type="ECO:0008006" key="12">
    <source>
        <dbReference type="Google" id="ProtNLM"/>
    </source>
</evidence>
<dbReference type="GO" id="GO:0005743">
    <property type="term" value="C:mitochondrial inner membrane"/>
    <property type="evidence" value="ECO:0007669"/>
    <property type="project" value="TreeGrafter"/>
</dbReference>
<dbReference type="Proteomes" id="UP000318582">
    <property type="component" value="Unassembled WGS sequence"/>
</dbReference>
<dbReference type="AlphaFoldDB" id="A0A507E460"/>
<evidence type="ECO:0000256" key="7">
    <source>
        <dbReference type="ARBA" id="ARBA00023136"/>
    </source>
</evidence>
<keyword evidence="11" id="KW-1185">Reference proteome</keyword>
<evidence type="ECO:0000256" key="6">
    <source>
        <dbReference type="ARBA" id="ARBA00022989"/>
    </source>
</evidence>
<dbReference type="Gene3D" id="1.20.1560.10">
    <property type="entry name" value="ABC transporter type 1, transmembrane domain"/>
    <property type="match status" value="1"/>
</dbReference>
<dbReference type="PROSITE" id="PS50893">
    <property type="entry name" value="ABC_TRANSPORTER_2"/>
    <property type="match status" value="1"/>
</dbReference>
<dbReference type="InterPro" id="IPR003593">
    <property type="entry name" value="AAA+_ATPase"/>
</dbReference>
<dbReference type="Pfam" id="PF00005">
    <property type="entry name" value="ABC_tran"/>
    <property type="match status" value="2"/>
</dbReference>
<keyword evidence="5" id="KW-0067">ATP-binding</keyword>
<keyword evidence="2" id="KW-0813">Transport</keyword>
<evidence type="ECO:0000259" key="8">
    <source>
        <dbReference type="PROSITE" id="PS50893"/>
    </source>
</evidence>
<evidence type="ECO:0000256" key="1">
    <source>
        <dbReference type="ARBA" id="ARBA00004141"/>
    </source>
</evidence>
<evidence type="ECO:0000313" key="10">
    <source>
        <dbReference type="EMBL" id="TPX58853.1"/>
    </source>
</evidence>
<keyword evidence="7" id="KW-0472">Membrane</keyword>
<reference evidence="10 11" key="1">
    <citation type="journal article" date="2019" name="Sci. Rep.">
        <title>Comparative genomics of chytrid fungi reveal insights into the obligate biotrophic and pathogenic lifestyle of Synchytrium endobioticum.</title>
        <authorList>
            <person name="van de Vossenberg B.T.L.H."/>
            <person name="Warris S."/>
            <person name="Nguyen H.D.T."/>
            <person name="van Gent-Pelzer M.P.E."/>
            <person name="Joly D.L."/>
            <person name="van de Geest H.C."/>
            <person name="Bonants P.J.M."/>
            <person name="Smith D.S."/>
            <person name="Levesque C.A."/>
            <person name="van der Lee T.A.J."/>
        </authorList>
    </citation>
    <scope>NUCLEOTIDE SEQUENCE [LARGE SCALE GENOMIC DNA]</scope>
    <source>
        <strain evidence="10 11">CBS 809.83</strain>
    </source>
</reference>
<dbReference type="PANTHER" id="PTHR43394:SF1">
    <property type="entry name" value="ATP-BINDING CASSETTE SUB-FAMILY B MEMBER 10, MITOCHONDRIAL"/>
    <property type="match status" value="1"/>
</dbReference>
<dbReference type="SMART" id="SM00382">
    <property type="entry name" value="AAA"/>
    <property type="match status" value="2"/>
</dbReference>
<protein>
    <recommendedName>
        <fullName evidence="12">ABC transporter domain-containing protein</fullName>
    </recommendedName>
</protein>
<dbReference type="Gene3D" id="3.40.50.300">
    <property type="entry name" value="P-loop containing nucleotide triphosphate hydrolases"/>
    <property type="match status" value="2"/>
</dbReference>
<dbReference type="SUPFAM" id="SSF52540">
    <property type="entry name" value="P-loop containing nucleoside triphosphate hydrolases"/>
    <property type="match status" value="2"/>
</dbReference>
<dbReference type="InterPro" id="IPR039421">
    <property type="entry name" value="Type_1_exporter"/>
</dbReference>
<evidence type="ECO:0000256" key="4">
    <source>
        <dbReference type="ARBA" id="ARBA00022741"/>
    </source>
</evidence>
<evidence type="ECO:0000256" key="5">
    <source>
        <dbReference type="ARBA" id="ARBA00022840"/>
    </source>
</evidence>
<dbReference type="InterPro" id="IPR036640">
    <property type="entry name" value="ABC1_TM_sf"/>
</dbReference>
<dbReference type="PROSITE" id="PS50929">
    <property type="entry name" value="ABC_TM1F"/>
    <property type="match status" value="1"/>
</dbReference>
<evidence type="ECO:0000256" key="3">
    <source>
        <dbReference type="ARBA" id="ARBA00022692"/>
    </source>
</evidence>
<feature type="domain" description="ABC transmembrane type-1" evidence="9">
    <location>
        <begin position="1"/>
        <end position="56"/>
    </location>
</feature>
<organism evidence="10 11">
    <name type="scientific">Powellomyces hirtus</name>
    <dbReference type="NCBI Taxonomy" id="109895"/>
    <lineage>
        <taxon>Eukaryota</taxon>
        <taxon>Fungi</taxon>
        <taxon>Fungi incertae sedis</taxon>
        <taxon>Chytridiomycota</taxon>
        <taxon>Chytridiomycota incertae sedis</taxon>
        <taxon>Chytridiomycetes</taxon>
        <taxon>Spizellomycetales</taxon>
        <taxon>Powellomycetaceae</taxon>
        <taxon>Powellomyces</taxon>
    </lineage>
</organism>
<dbReference type="GO" id="GO:0016887">
    <property type="term" value="F:ATP hydrolysis activity"/>
    <property type="evidence" value="ECO:0007669"/>
    <property type="project" value="InterPro"/>
</dbReference>
<dbReference type="InterPro" id="IPR027417">
    <property type="entry name" value="P-loop_NTPase"/>
</dbReference>